<feature type="region of interest" description="Disordered" evidence="1">
    <location>
        <begin position="1"/>
        <end position="121"/>
    </location>
</feature>
<feature type="compositionally biased region" description="Basic and acidic residues" evidence="1">
    <location>
        <begin position="15"/>
        <end position="25"/>
    </location>
</feature>
<dbReference type="Pfam" id="PF21581">
    <property type="entry name" value="SCD"/>
    <property type="match status" value="1"/>
</dbReference>
<feature type="compositionally biased region" description="Acidic residues" evidence="1">
    <location>
        <begin position="26"/>
        <end position="56"/>
    </location>
</feature>
<protein>
    <recommendedName>
        <fullName evidence="2">SCD domain-containing protein</fullName>
    </recommendedName>
</protein>
<dbReference type="GO" id="GO:0003682">
    <property type="term" value="F:chromatin binding"/>
    <property type="evidence" value="ECO:0007669"/>
    <property type="project" value="TreeGrafter"/>
</dbReference>
<dbReference type="PANTHER" id="PTHR11199">
    <property type="entry name" value="STROMAL ANTIGEN"/>
    <property type="match status" value="1"/>
</dbReference>
<feature type="compositionally biased region" description="Acidic residues" evidence="1">
    <location>
        <begin position="94"/>
        <end position="104"/>
    </location>
</feature>
<sequence length="280" mass="31993">MSTRRSTRERKKPKPIYEVEDRRPDNDDDADRPDGDADGQEEDGEDFEQESGDDGEGDKPRAIQGRKRAQQKPAGARGQRRAPAKRRKLKPVQEEPETTGEDGDNAVRDIEGGDDANDEEDTEFFEAVKRGNCSMSDLVIEWRERFEEDNEAAAREVLNFVLQACGGQGQCVPSSEPLEKLDMSDLVDYVVGDLEQSGEGYPLASRQRAYKKFYLNFVDFWDAFVKECYESELLFSTEIVRLESIRTLGTWIMALPEQFLKDNYMKYLGWVLNDKDASNF</sequence>
<dbReference type="GO" id="GO:0000785">
    <property type="term" value="C:chromatin"/>
    <property type="evidence" value="ECO:0007669"/>
    <property type="project" value="TreeGrafter"/>
</dbReference>
<evidence type="ECO:0000313" key="4">
    <source>
        <dbReference type="Proteomes" id="UP001209570"/>
    </source>
</evidence>
<dbReference type="GO" id="GO:0007062">
    <property type="term" value="P:sister chromatid cohesion"/>
    <property type="evidence" value="ECO:0007669"/>
    <property type="project" value="TreeGrafter"/>
</dbReference>
<dbReference type="AlphaFoldDB" id="A0AAD5Q867"/>
<dbReference type="PROSITE" id="PS51425">
    <property type="entry name" value="SCD"/>
    <property type="match status" value="1"/>
</dbReference>
<dbReference type="Proteomes" id="UP001209570">
    <property type="component" value="Unassembled WGS sequence"/>
</dbReference>
<feature type="compositionally biased region" description="Acidic residues" evidence="1">
    <location>
        <begin position="112"/>
        <end position="121"/>
    </location>
</feature>
<dbReference type="GO" id="GO:0008278">
    <property type="term" value="C:cohesin complex"/>
    <property type="evidence" value="ECO:0007669"/>
    <property type="project" value="TreeGrafter"/>
</dbReference>
<dbReference type="InterPro" id="IPR039662">
    <property type="entry name" value="Cohesin_Scc3/SA"/>
</dbReference>
<feature type="compositionally biased region" description="Basic residues" evidence="1">
    <location>
        <begin position="1"/>
        <end position="14"/>
    </location>
</feature>
<gene>
    <name evidence="3" type="ORF">P43SY_009846</name>
</gene>
<accession>A0AAD5Q867</accession>
<comment type="caution">
    <text evidence="3">The sequence shown here is derived from an EMBL/GenBank/DDBJ whole genome shotgun (WGS) entry which is preliminary data.</text>
</comment>
<dbReference type="InterPro" id="IPR020839">
    <property type="entry name" value="SCD"/>
</dbReference>
<evidence type="ECO:0000313" key="3">
    <source>
        <dbReference type="EMBL" id="KAJ0404633.1"/>
    </source>
</evidence>
<proteinExistence type="predicted"/>
<dbReference type="PANTHER" id="PTHR11199:SF0">
    <property type="entry name" value="LD34181P-RELATED"/>
    <property type="match status" value="1"/>
</dbReference>
<name>A0AAD5Q867_PYTIN</name>
<evidence type="ECO:0000256" key="1">
    <source>
        <dbReference type="SAM" id="MobiDB-lite"/>
    </source>
</evidence>
<dbReference type="GO" id="GO:0005634">
    <property type="term" value="C:nucleus"/>
    <property type="evidence" value="ECO:0007669"/>
    <property type="project" value="TreeGrafter"/>
</dbReference>
<feature type="domain" description="SCD" evidence="2">
    <location>
        <begin position="229"/>
        <end position="280"/>
    </location>
</feature>
<evidence type="ECO:0000259" key="2">
    <source>
        <dbReference type="PROSITE" id="PS51425"/>
    </source>
</evidence>
<dbReference type="EMBL" id="JAKCXM010000059">
    <property type="protein sequence ID" value="KAJ0404633.1"/>
    <property type="molecule type" value="Genomic_DNA"/>
</dbReference>
<reference evidence="3" key="1">
    <citation type="submission" date="2021-12" db="EMBL/GenBank/DDBJ databases">
        <title>Prjna785345.</title>
        <authorList>
            <person name="Rujirawat T."/>
            <person name="Krajaejun T."/>
        </authorList>
    </citation>
    <scope>NUCLEOTIDE SEQUENCE</scope>
    <source>
        <strain evidence="3">Pi057C3</strain>
    </source>
</reference>
<organism evidence="3 4">
    <name type="scientific">Pythium insidiosum</name>
    <name type="common">Pythiosis disease agent</name>
    <dbReference type="NCBI Taxonomy" id="114742"/>
    <lineage>
        <taxon>Eukaryota</taxon>
        <taxon>Sar</taxon>
        <taxon>Stramenopiles</taxon>
        <taxon>Oomycota</taxon>
        <taxon>Peronosporomycetes</taxon>
        <taxon>Pythiales</taxon>
        <taxon>Pythiaceae</taxon>
        <taxon>Pythium</taxon>
    </lineage>
</organism>
<keyword evidence="4" id="KW-1185">Reference proteome</keyword>
<feature type="compositionally biased region" description="Basic residues" evidence="1">
    <location>
        <begin position="78"/>
        <end position="90"/>
    </location>
</feature>